<dbReference type="EMBL" id="BGZK01000272">
    <property type="protein sequence ID" value="GBP33348.1"/>
    <property type="molecule type" value="Genomic_DNA"/>
</dbReference>
<feature type="compositionally biased region" description="Polar residues" evidence="1">
    <location>
        <begin position="284"/>
        <end position="298"/>
    </location>
</feature>
<sequence>MVLWEKHPFEYCKAMVLLLRRATYRSILRLLLTGAARSRAGIAAPRRSRRRATEKLSLLVEISLWKSIRQRSQKSGPPIPVCRRRVRIRIRNQNPNPILTHSAMSQMSPMTRALLKSKVGRLISCGFMPLMCQGLYIYRVKTKGIVLGFQSRPPSNGRHLRDASHHTFGQRDILFDSLAYRQTSKSNSQDAPASQNTKISKPANSSQTKKVIKAKAPTAAKVATDEADVIASRARCIKCLADHGTTACTRNKDRDGPPACVLCKSAGHIANYLGCPRAPKRKPTQINNNKKASPSFQTAPRRALARVVTDTLSYAKATTVSHNNPPTNSPPITSSSEDVKARCRCR</sequence>
<feature type="region of interest" description="Disordered" evidence="1">
    <location>
        <begin position="318"/>
        <end position="341"/>
    </location>
</feature>
<gene>
    <name evidence="2" type="ORF">EVAR_30938_1</name>
</gene>
<keyword evidence="3" id="KW-1185">Reference proteome</keyword>
<feature type="region of interest" description="Disordered" evidence="1">
    <location>
        <begin position="279"/>
        <end position="302"/>
    </location>
</feature>
<reference evidence="2 3" key="1">
    <citation type="journal article" date="2019" name="Commun. Biol.">
        <title>The bagworm genome reveals a unique fibroin gene that provides high tensile strength.</title>
        <authorList>
            <person name="Kono N."/>
            <person name="Nakamura H."/>
            <person name="Ohtoshi R."/>
            <person name="Tomita M."/>
            <person name="Numata K."/>
            <person name="Arakawa K."/>
        </authorList>
    </citation>
    <scope>NUCLEOTIDE SEQUENCE [LARGE SCALE GENOMIC DNA]</scope>
</reference>
<dbReference type="Proteomes" id="UP000299102">
    <property type="component" value="Unassembled WGS sequence"/>
</dbReference>
<feature type="region of interest" description="Disordered" evidence="1">
    <location>
        <begin position="184"/>
        <end position="211"/>
    </location>
</feature>
<evidence type="ECO:0008006" key="4">
    <source>
        <dbReference type="Google" id="ProtNLM"/>
    </source>
</evidence>
<dbReference type="OrthoDB" id="8123886at2759"/>
<dbReference type="AlphaFoldDB" id="A0A4C1V3G8"/>
<name>A0A4C1V3G8_EUMVA</name>
<evidence type="ECO:0000313" key="2">
    <source>
        <dbReference type="EMBL" id="GBP33348.1"/>
    </source>
</evidence>
<proteinExistence type="predicted"/>
<protein>
    <recommendedName>
        <fullName evidence="4">Nucleic-acid-binding protein from transposon X-element</fullName>
    </recommendedName>
</protein>
<evidence type="ECO:0000256" key="1">
    <source>
        <dbReference type="SAM" id="MobiDB-lite"/>
    </source>
</evidence>
<feature type="compositionally biased region" description="Low complexity" evidence="1">
    <location>
        <begin position="318"/>
        <end position="336"/>
    </location>
</feature>
<feature type="compositionally biased region" description="Polar residues" evidence="1">
    <location>
        <begin position="184"/>
        <end position="207"/>
    </location>
</feature>
<organism evidence="2 3">
    <name type="scientific">Eumeta variegata</name>
    <name type="common">Bagworm moth</name>
    <name type="synonym">Eumeta japonica</name>
    <dbReference type="NCBI Taxonomy" id="151549"/>
    <lineage>
        <taxon>Eukaryota</taxon>
        <taxon>Metazoa</taxon>
        <taxon>Ecdysozoa</taxon>
        <taxon>Arthropoda</taxon>
        <taxon>Hexapoda</taxon>
        <taxon>Insecta</taxon>
        <taxon>Pterygota</taxon>
        <taxon>Neoptera</taxon>
        <taxon>Endopterygota</taxon>
        <taxon>Lepidoptera</taxon>
        <taxon>Glossata</taxon>
        <taxon>Ditrysia</taxon>
        <taxon>Tineoidea</taxon>
        <taxon>Psychidae</taxon>
        <taxon>Oiketicinae</taxon>
        <taxon>Eumeta</taxon>
    </lineage>
</organism>
<accession>A0A4C1V3G8</accession>
<evidence type="ECO:0000313" key="3">
    <source>
        <dbReference type="Proteomes" id="UP000299102"/>
    </source>
</evidence>
<comment type="caution">
    <text evidence="2">The sequence shown here is derived from an EMBL/GenBank/DDBJ whole genome shotgun (WGS) entry which is preliminary data.</text>
</comment>